<dbReference type="GO" id="GO:0016020">
    <property type="term" value="C:membrane"/>
    <property type="evidence" value="ECO:0007669"/>
    <property type="project" value="InterPro"/>
</dbReference>
<evidence type="ECO:0000256" key="2">
    <source>
        <dbReference type="SAM" id="Phobius"/>
    </source>
</evidence>
<dbReference type="AlphaFoldDB" id="A0A7C3ZZS2"/>
<dbReference type="Gene3D" id="1.10.3730.20">
    <property type="match status" value="1"/>
</dbReference>
<dbReference type="PANTHER" id="PTHR22911">
    <property type="entry name" value="ACYL-MALONYL CONDENSING ENZYME-RELATED"/>
    <property type="match status" value="1"/>
</dbReference>
<feature type="transmembrane region" description="Helical" evidence="2">
    <location>
        <begin position="129"/>
        <end position="147"/>
    </location>
</feature>
<comment type="similarity">
    <text evidence="1">Belongs to the EamA transporter family.</text>
</comment>
<feature type="transmembrane region" description="Helical" evidence="2">
    <location>
        <begin position="278"/>
        <end position="297"/>
    </location>
</feature>
<keyword evidence="2" id="KW-0812">Transmembrane</keyword>
<comment type="caution">
    <text evidence="4">The sequence shown here is derived from an EMBL/GenBank/DDBJ whole genome shotgun (WGS) entry which is preliminary data.</text>
</comment>
<feature type="domain" description="EamA" evidence="3">
    <location>
        <begin position="20"/>
        <end position="145"/>
    </location>
</feature>
<feature type="transmembrane region" description="Helical" evidence="2">
    <location>
        <begin position="221"/>
        <end position="241"/>
    </location>
</feature>
<feature type="domain" description="EamA" evidence="3">
    <location>
        <begin position="160"/>
        <end position="294"/>
    </location>
</feature>
<dbReference type="InterPro" id="IPR000620">
    <property type="entry name" value="EamA_dom"/>
</dbReference>
<gene>
    <name evidence="4" type="ORF">ENR15_19430</name>
</gene>
<feature type="transmembrane region" description="Helical" evidence="2">
    <location>
        <begin position="100"/>
        <end position="122"/>
    </location>
</feature>
<keyword evidence="2" id="KW-1133">Transmembrane helix</keyword>
<organism evidence="4">
    <name type="scientific">Planktothricoides sp. SpSt-374</name>
    <dbReference type="NCBI Taxonomy" id="2282167"/>
    <lineage>
        <taxon>Bacteria</taxon>
        <taxon>Bacillati</taxon>
        <taxon>Cyanobacteriota</taxon>
        <taxon>Cyanophyceae</taxon>
        <taxon>Oscillatoriophycideae</taxon>
        <taxon>Oscillatoriales</taxon>
        <taxon>Oscillatoriaceae</taxon>
        <taxon>Planktothricoides</taxon>
    </lineage>
</organism>
<reference evidence="4" key="1">
    <citation type="journal article" date="2020" name="mSystems">
        <title>Genome- and Community-Level Interaction Insights into Carbon Utilization and Element Cycling Functions of Hydrothermarchaeota in Hydrothermal Sediment.</title>
        <authorList>
            <person name="Zhou Z."/>
            <person name="Liu Y."/>
            <person name="Xu W."/>
            <person name="Pan J."/>
            <person name="Luo Z.H."/>
            <person name="Li M."/>
        </authorList>
    </citation>
    <scope>NUCLEOTIDE SEQUENCE [LARGE SCALE GENOMIC DNA]</scope>
    <source>
        <strain evidence="4">SpSt-374</strain>
    </source>
</reference>
<dbReference type="Pfam" id="PF00892">
    <property type="entry name" value="EamA"/>
    <property type="match status" value="2"/>
</dbReference>
<name>A0A7C3ZZS2_9CYAN</name>
<feature type="transmembrane region" description="Helical" evidence="2">
    <location>
        <begin position="73"/>
        <end position="94"/>
    </location>
</feature>
<dbReference type="PANTHER" id="PTHR22911:SF76">
    <property type="entry name" value="EAMA DOMAIN-CONTAINING PROTEIN"/>
    <property type="match status" value="1"/>
</dbReference>
<feature type="transmembrane region" description="Helical" evidence="2">
    <location>
        <begin position="7"/>
        <end position="27"/>
    </location>
</feature>
<protein>
    <submittedName>
        <fullName evidence="4">DMT family transporter</fullName>
    </submittedName>
</protein>
<feature type="transmembrane region" description="Helical" evidence="2">
    <location>
        <begin position="159"/>
        <end position="177"/>
    </location>
</feature>
<feature type="transmembrane region" description="Helical" evidence="2">
    <location>
        <begin position="253"/>
        <end position="272"/>
    </location>
</feature>
<feature type="transmembrane region" description="Helical" evidence="2">
    <location>
        <begin position="39"/>
        <end position="61"/>
    </location>
</feature>
<proteinExistence type="inferred from homology"/>
<keyword evidence="2" id="KW-0472">Membrane</keyword>
<dbReference type="SUPFAM" id="SSF103481">
    <property type="entry name" value="Multidrug resistance efflux transporter EmrE"/>
    <property type="match status" value="2"/>
</dbReference>
<evidence type="ECO:0000313" key="4">
    <source>
        <dbReference type="EMBL" id="HGG02747.1"/>
    </source>
</evidence>
<accession>A0A7C3ZZS2</accession>
<sequence length="299" mass="31820">MSRSFHWQVFVVLAMAIGAVSTASIFIRWALEAAGERGVGFSLMLAASRLSLAALILLPTWRRMQIQQFNRASWGYALGAGAFLALHFATWITSLAYTSIAASTTLVTTNPIWVSLISWVWFREKISRKTAVGIAIAIVGSLLIGLADSSSGGPASNPLLGNFLALAGSWAVSFYLLLGREAQRRGMNLGSYTAVAYTTAALILLPLPLSFGSSYTGYPASVYWSILLMALLPQLVGHTGINWAVSRISPTTVTLSILFEPLAASFMGYLVFGELPPLQVIGGGLVLLFGVAVAALGSR</sequence>
<feature type="transmembrane region" description="Helical" evidence="2">
    <location>
        <begin position="189"/>
        <end position="209"/>
    </location>
</feature>
<evidence type="ECO:0000259" key="3">
    <source>
        <dbReference type="Pfam" id="PF00892"/>
    </source>
</evidence>
<dbReference type="InterPro" id="IPR037185">
    <property type="entry name" value="EmrE-like"/>
</dbReference>
<dbReference type="EMBL" id="DSPX01000198">
    <property type="protein sequence ID" value="HGG02747.1"/>
    <property type="molecule type" value="Genomic_DNA"/>
</dbReference>
<evidence type="ECO:0000256" key="1">
    <source>
        <dbReference type="ARBA" id="ARBA00007362"/>
    </source>
</evidence>